<proteinExistence type="predicted"/>
<comment type="caution">
    <text evidence="1">The sequence shown here is derived from an EMBL/GenBank/DDBJ whole genome shotgun (WGS) entry which is preliminary data.</text>
</comment>
<sequence length="69" mass="7371">MSDKVFIFDTTSEPCKKTGIGERQADAEQRVSVKHLQKYGSGKLTRVAANGQFSAGEGAAICCNCSVNM</sequence>
<dbReference type="RefSeq" id="WP_238898639.1">
    <property type="nucleotide sequence ID" value="NZ_JAKOGG010000297.1"/>
</dbReference>
<evidence type="ECO:0000313" key="2">
    <source>
        <dbReference type="Proteomes" id="UP001201549"/>
    </source>
</evidence>
<gene>
    <name evidence="1" type="ORF">L9G74_20715</name>
</gene>
<evidence type="ECO:0000313" key="1">
    <source>
        <dbReference type="EMBL" id="MCS4558843.1"/>
    </source>
</evidence>
<organism evidence="1 2">
    <name type="scientific">Shewanella electrica</name>
    <dbReference type="NCBI Taxonomy" id="515560"/>
    <lineage>
        <taxon>Bacteria</taxon>
        <taxon>Pseudomonadati</taxon>
        <taxon>Pseudomonadota</taxon>
        <taxon>Gammaproteobacteria</taxon>
        <taxon>Alteromonadales</taxon>
        <taxon>Shewanellaceae</taxon>
        <taxon>Shewanella</taxon>
    </lineage>
</organism>
<dbReference type="EMBL" id="JAKOGG010000297">
    <property type="protein sequence ID" value="MCS4558843.1"/>
    <property type="molecule type" value="Genomic_DNA"/>
</dbReference>
<reference evidence="2" key="1">
    <citation type="submission" date="2023-07" db="EMBL/GenBank/DDBJ databases">
        <title>Shewanella mangrovi sp. nov., an acetaldehyde- degrading bacterium isolated from mangrove sediment.</title>
        <authorList>
            <person name="Liu Y."/>
        </authorList>
    </citation>
    <scope>NUCLEOTIDE SEQUENCE [LARGE SCALE GENOMIC DNA]</scope>
    <source>
        <strain evidence="2">C32</strain>
    </source>
</reference>
<name>A0ABT2FR62_9GAMM</name>
<keyword evidence="2" id="KW-1185">Reference proteome</keyword>
<accession>A0ABT2FR62</accession>
<protein>
    <submittedName>
        <fullName evidence="1">Uncharacterized protein</fullName>
    </submittedName>
</protein>
<dbReference type="Proteomes" id="UP001201549">
    <property type="component" value="Unassembled WGS sequence"/>
</dbReference>